<proteinExistence type="predicted"/>
<dbReference type="Proteomes" id="UP000033423">
    <property type="component" value="Unassembled WGS sequence"/>
</dbReference>
<dbReference type="AlphaFoldDB" id="A0A0F3GXI5"/>
<comment type="caution">
    <text evidence="1">The sequence shown here is derived from an EMBL/GenBank/DDBJ whole genome shotgun (WGS) entry which is preliminary data.</text>
</comment>
<evidence type="ECO:0000313" key="1">
    <source>
        <dbReference type="EMBL" id="KJU86611.1"/>
    </source>
</evidence>
<dbReference type="EMBL" id="LACI01000531">
    <property type="protein sequence ID" value="KJU86611.1"/>
    <property type="molecule type" value="Genomic_DNA"/>
</dbReference>
<evidence type="ECO:0000313" key="2">
    <source>
        <dbReference type="Proteomes" id="UP000033423"/>
    </source>
</evidence>
<organism evidence="1 2">
    <name type="scientific">Candidatus Magnetobacterium bavaricum</name>
    <dbReference type="NCBI Taxonomy" id="29290"/>
    <lineage>
        <taxon>Bacteria</taxon>
        <taxon>Pseudomonadati</taxon>
        <taxon>Nitrospirota</taxon>
        <taxon>Thermodesulfovibrionia</taxon>
        <taxon>Thermodesulfovibrionales</taxon>
        <taxon>Candidatus Magnetobacteriaceae</taxon>
        <taxon>Candidatus Magnetobacterium</taxon>
    </lineage>
</organism>
<reference evidence="1 2" key="1">
    <citation type="submission" date="2015-02" db="EMBL/GenBank/DDBJ databases">
        <title>Single-cell genomics of uncultivated deep-branching MTB reveals a conserved set of magnetosome genes.</title>
        <authorList>
            <person name="Kolinko S."/>
            <person name="Richter M."/>
            <person name="Glockner F.O."/>
            <person name="Brachmann A."/>
            <person name="Schuler D."/>
        </authorList>
    </citation>
    <scope>NUCLEOTIDE SEQUENCE [LARGE SCALE GENOMIC DNA]</scope>
    <source>
        <strain evidence="1">TM-1</strain>
    </source>
</reference>
<protein>
    <submittedName>
        <fullName evidence="1">Uncharacterized protein</fullName>
    </submittedName>
</protein>
<accession>A0A0F3GXI5</accession>
<name>A0A0F3GXI5_9BACT</name>
<keyword evidence="2" id="KW-1185">Reference proteome</keyword>
<sequence>MSLAGSQPDQPLNVESTSAVAFRVTTVSFAYGAVHVKPQLIPAGVLSTVPLPTLRTVSIIPAAVPLVKVAVTVLTAVVLSDDAGIVTLQCGSSLPLFEVVAPWSQPLQEPNVEPAAGLAINVTTVLAGYLAEHLSPQFIPAGVLITIPAPSPSFLTSSVAPVAAVPLLNFAVTVFSDDIFTLHCITSSSVPDVELSLSESQPLQPPNTESVAGLAINVTTLFLR</sequence>
<gene>
    <name evidence="1" type="ORF">MBAV_001195</name>
</gene>